<evidence type="ECO:0000256" key="5">
    <source>
        <dbReference type="ARBA" id="ARBA00023287"/>
    </source>
</evidence>
<dbReference type="CDD" id="cd06583">
    <property type="entry name" value="PGRP"/>
    <property type="match status" value="1"/>
</dbReference>
<dbReference type="GO" id="GO:0008234">
    <property type="term" value="F:cysteine-type peptidase activity"/>
    <property type="evidence" value="ECO:0007669"/>
    <property type="project" value="InterPro"/>
</dbReference>
<evidence type="ECO:0000256" key="4">
    <source>
        <dbReference type="ARBA" id="ARBA00022969"/>
    </source>
</evidence>
<evidence type="ECO:0000313" key="8">
    <source>
        <dbReference type="EMBL" id="SHI85337.1"/>
    </source>
</evidence>
<dbReference type="GO" id="GO:0030435">
    <property type="term" value="P:sporulation resulting in formation of a cellular spore"/>
    <property type="evidence" value="ECO:0007669"/>
    <property type="project" value="UniProtKB-KW"/>
</dbReference>
<keyword evidence="4" id="KW-0749">Sporulation</keyword>
<dbReference type="Pfam" id="PF01510">
    <property type="entry name" value="Amidase_2"/>
    <property type="match status" value="1"/>
</dbReference>
<keyword evidence="5" id="KW-0178">Competence</keyword>
<dbReference type="GO" id="GO:0006508">
    <property type="term" value="P:proteolysis"/>
    <property type="evidence" value="ECO:0007669"/>
    <property type="project" value="UniProtKB-KW"/>
</dbReference>
<dbReference type="GO" id="GO:0009254">
    <property type="term" value="P:peptidoglycan turnover"/>
    <property type="evidence" value="ECO:0007669"/>
    <property type="project" value="TreeGrafter"/>
</dbReference>
<gene>
    <name evidence="8" type="ORF">SAMN02745146_1702</name>
</gene>
<dbReference type="PANTHER" id="PTHR30417:SF11">
    <property type="entry name" value="N-ACETYLMURAMOYL-L-ALANINE AMIDASE XLYA"/>
    <property type="match status" value="1"/>
</dbReference>
<dbReference type="GO" id="GO:0009253">
    <property type="term" value="P:peptidoglycan catabolic process"/>
    <property type="evidence" value="ECO:0007669"/>
    <property type="project" value="InterPro"/>
</dbReference>
<evidence type="ECO:0000313" key="9">
    <source>
        <dbReference type="Proteomes" id="UP000184418"/>
    </source>
</evidence>
<dbReference type="RefSeq" id="WP_200799897.1">
    <property type="nucleotide sequence ID" value="NZ_FQYN01000003.1"/>
</dbReference>
<dbReference type="Proteomes" id="UP000184418">
    <property type="component" value="Unassembled WGS sequence"/>
</dbReference>
<dbReference type="InterPro" id="IPR036505">
    <property type="entry name" value="Amidase/PGRP_sf"/>
</dbReference>
<dbReference type="InterPro" id="IPR000668">
    <property type="entry name" value="Peptidase_C1A_C"/>
</dbReference>
<dbReference type="InterPro" id="IPR002502">
    <property type="entry name" value="Amidase_domain"/>
</dbReference>
<name>A0A1M6EIL1_9BACT</name>
<dbReference type="GO" id="GO:0071555">
    <property type="term" value="P:cell wall organization"/>
    <property type="evidence" value="ECO:0007669"/>
    <property type="project" value="UniProtKB-KW"/>
</dbReference>
<dbReference type="PANTHER" id="PTHR30417">
    <property type="entry name" value="N-ACETYLMURAMOYL-L-ALANINE AMIDASE AMID"/>
    <property type="match status" value="1"/>
</dbReference>
<protein>
    <recommendedName>
        <fullName evidence="2">N-acetylmuramoyl-L-alanine amidase</fullName>
        <ecNumber evidence="2">3.5.1.28</ecNumber>
    </recommendedName>
</protein>
<evidence type="ECO:0000256" key="1">
    <source>
        <dbReference type="ARBA" id="ARBA00001561"/>
    </source>
</evidence>
<sequence>MASSTLPERLNLSTDLIKAGAPNRSGRAITPTYLTIHNTANASRGADAHMHAQYLKGSDAQQRLVSWHFTVDDKRCVQHLPLHERGMHAGTGLGNASSIGIEICEHAGIDQAAANQRAALLTAALLRHLDLAIAHVVPHQHWSGKRCPHLLLDSKGGISGFLKLVKAELATLPATATLALATHDNGNSKGTPAKHKAPARAAAPAPTDQLFALDAEGTSLDTVRSTDCITVSLASKGKKTAGNNSTAANSNYLLDARPDTLDFRDILFTPTLREVPAAMPLSDYQKLAKRNGVPVLDQGREGACTGFALATVANFLLGQRAQPCQPVSARMLYDMARRYDEWEGEGYEGSSARGAIKGWHKHGVCAEQEWPSIGSPNGHRLTGELAQAASRCPLGAYFRVNHKDLVCMHNALAEVGVLYATGIVHDGWEKVDAAGRIEMGIKRLGGHAFAIVGYDEQGFWLQNSWGPNWGKQGFAHLTYDDWLAHGTDVWVVRLGVPLQLHTAQGVAAARWNGAVKANAYGFSDLRPHVISLGNDGGLRSTGTFGNDEEEVRHLLLEEFPAITKNWKRKRLLIYAHGGLVSEDEALQRVAEYRVELLKHEVYPLAIIWKSDLWTTLTNLLQDAQRRRRPEGFLDGALDFVLDRLDDFLEPVARNVGGRSLWEEMKENGQLATLSGQGGLRLVLHYLMDLVQQEKVELHLVSHSAGAIVLAPFAQLLTTRGKVPEGPMAGQQGFGQQVASCTFWAPAITTHLFMETYAPAIVAGTIGRPSVFALHDAVEQDDHCANVYHKSLLYLVSNAFETATVRQPFLHDRGTPLLGMAKFVLAGSKFADQQVVDMIAGKQLELVLAPNIDARIPTPEQSASRHHGDFDDDELTVKATLARILGPGPAMQELEQETAALAIFRSGEGRLQQVRQDLPAGVGRSRSTP</sequence>
<dbReference type="Pfam" id="PF00112">
    <property type="entry name" value="Peptidase_C1"/>
    <property type="match status" value="1"/>
</dbReference>
<dbReference type="SUPFAM" id="SSF55846">
    <property type="entry name" value="N-acetylmuramoyl-L-alanine amidase-like"/>
    <property type="match status" value="1"/>
</dbReference>
<reference evidence="8 9" key="1">
    <citation type="submission" date="2016-11" db="EMBL/GenBank/DDBJ databases">
        <authorList>
            <person name="Jaros S."/>
            <person name="Januszkiewicz K."/>
            <person name="Wedrychowicz H."/>
        </authorList>
    </citation>
    <scope>NUCLEOTIDE SEQUENCE [LARGE SCALE GENOMIC DNA]</scope>
    <source>
        <strain evidence="8 9">DSM 21074</strain>
    </source>
</reference>
<dbReference type="SUPFAM" id="SSF54001">
    <property type="entry name" value="Cysteine proteinases"/>
    <property type="match status" value="1"/>
</dbReference>
<accession>A0A1M6EIL1</accession>
<dbReference type="EC" id="3.5.1.28" evidence="2"/>
<evidence type="ECO:0000256" key="2">
    <source>
        <dbReference type="ARBA" id="ARBA00011901"/>
    </source>
</evidence>
<feature type="domain" description="N-acetylmuramoyl-L-alanine amidase" evidence="7">
    <location>
        <begin position="19"/>
        <end position="149"/>
    </location>
</feature>
<dbReference type="AlphaFoldDB" id="A0A1M6EIL1"/>
<dbReference type="CDD" id="cd02619">
    <property type="entry name" value="Peptidase_C1"/>
    <property type="match status" value="1"/>
</dbReference>
<dbReference type="GO" id="GO:0030420">
    <property type="term" value="P:establishment of competence for transformation"/>
    <property type="evidence" value="ECO:0007669"/>
    <property type="project" value="UniProtKB-KW"/>
</dbReference>
<evidence type="ECO:0000259" key="7">
    <source>
        <dbReference type="SMART" id="SM00644"/>
    </source>
</evidence>
<dbReference type="InterPro" id="IPR051206">
    <property type="entry name" value="NAMLAA_amidase_2"/>
</dbReference>
<dbReference type="Gene3D" id="3.90.70.10">
    <property type="entry name" value="Cysteine proteinases"/>
    <property type="match status" value="1"/>
</dbReference>
<dbReference type="GO" id="GO:0008745">
    <property type="term" value="F:N-acetylmuramoyl-L-alanine amidase activity"/>
    <property type="evidence" value="ECO:0007669"/>
    <property type="project" value="UniProtKB-EC"/>
</dbReference>
<dbReference type="Gene3D" id="3.40.80.10">
    <property type="entry name" value="Peptidoglycan recognition protein-like"/>
    <property type="match status" value="1"/>
</dbReference>
<dbReference type="STRING" id="1121955.SAMN02745146_1702"/>
<keyword evidence="3" id="KW-0378">Hydrolase</keyword>
<organism evidence="8 9">
    <name type="scientific">Hymenobacter daecheongensis DSM 21074</name>
    <dbReference type="NCBI Taxonomy" id="1121955"/>
    <lineage>
        <taxon>Bacteria</taxon>
        <taxon>Pseudomonadati</taxon>
        <taxon>Bacteroidota</taxon>
        <taxon>Cytophagia</taxon>
        <taxon>Cytophagales</taxon>
        <taxon>Hymenobacteraceae</taxon>
        <taxon>Hymenobacter</taxon>
    </lineage>
</organism>
<keyword evidence="6" id="KW-0961">Cell wall biogenesis/degradation</keyword>
<keyword evidence="9" id="KW-1185">Reference proteome</keyword>
<dbReference type="EMBL" id="FQYN01000003">
    <property type="protein sequence ID" value="SHI85337.1"/>
    <property type="molecule type" value="Genomic_DNA"/>
</dbReference>
<evidence type="ECO:0000256" key="6">
    <source>
        <dbReference type="ARBA" id="ARBA00023316"/>
    </source>
</evidence>
<proteinExistence type="predicted"/>
<dbReference type="SMART" id="SM00644">
    <property type="entry name" value="Ami_2"/>
    <property type="match status" value="1"/>
</dbReference>
<keyword evidence="8" id="KW-0645">Protease</keyword>
<evidence type="ECO:0000256" key="3">
    <source>
        <dbReference type="ARBA" id="ARBA00022801"/>
    </source>
</evidence>
<comment type="catalytic activity">
    <reaction evidence="1">
        <text>Hydrolyzes the link between N-acetylmuramoyl residues and L-amino acid residues in certain cell-wall glycopeptides.</text>
        <dbReference type="EC" id="3.5.1.28"/>
    </reaction>
</comment>
<dbReference type="InterPro" id="IPR038765">
    <property type="entry name" value="Papain-like_cys_pep_sf"/>
</dbReference>